<reference evidence="1" key="1">
    <citation type="submission" date="2018-02" db="EMBL/GenBank/DDBJ databases">
        <title>Rhizophora mucronata_Transcriptome.</title>
        <authorList>
            <person name="Meera S.P."/>
            <person name="Sreeshan A."/>
            <person name="Augustine A."/>
        </authorList>
    </citation>
    <scope>NUCLEOTIDE SEQUENCE</scope>
    <source>
        <tissue evidence="1">Leaf</tissue>
    </source>
</reference>
<name>A0A2P2NK77_RHIMU</name>
<dbReference type="EMBL" id="GGEC01062350">
    <property type="protein sequence ID" value="MBX42834.1"/>
    <property type="molecule type" value="Transcribed_RNA"/>
</dbReference>
<accession>A0A2P2NK77</accession>
<sequence length="16" mass="1732">MKCLFSCFPASASPSR</sequence>
<organism evidence="1">
    <name type="scientific">Rhizophora mucronata</name>
    <name type="common">Asiatic mangrove</name>
    <dbReference type="NCBI Taxonomy" id="61149"/>
    <lineage>
        <taxon>Eukaryota</taxon>
        <taxon>Viridiplantae</taxon>
        <taxon>Streptophyta</taxon>
        <taxon>Embryophyta</taxon>
        <taxon>Tracheophyta</taxon>
        <taxon>Spermatophyta</taxon>
        <taxon>Magnoliopsida</taxon>
        <taxon>eudicotyledons</taxon>
        <taxon>Gunneridae</taxon>
        <taxon>Pentapetalae</taxon>
        <taxon>rosids</taxon>
        <taxon>fabids</taxon>
        <taxon>Malpighiales</taxon>
        <taxon>Rhizophoraceae</taxon>
        <taxon>Rhizophora</taxon>
    </lineage>
</organism>
<proteinExistence type="predicted"/>
<dbReference type="AlphaFoldDB" id="A0A2P2NK77"/>
<evidence type="ECO:0000313" key="1">
    <source>
        <dbReference type="EMBL" id="MBX42834.1"/>
    </source>
</evidence>
<protein>
    <submittedName>
        <fullName evidence="1">Uncharacterized protein</fullName>
    </submittedName>
</protein>